<dbReference type="Proteomes" id="UP000242525">
    <property type="component" value="Unassembled WGS sequence"/>
</dbReference>
<protein>
    <submittedName>
        <fullName evidence="2">Uncharacterized protein</fullName>
    </submittedName>
</protein>
<reference evidence="2" key="1">
    <citation type="submission" date="2014-03" db="EMBL/GenBank/DDBJ databases">
        <authorList>
            <person name="Casaregola S."/>
        </authorList>
    </citation>
    <scope>NUCLEOTIDE SEQUENCE [LARGE SCALE GENOMIC DNA]</scope>
    <source>
        <strain evidence="2">CLIB 918</strain>
    </source>
</reference>
<evidence type="ECO:0000313" key="2">
    <source>
        <dbReference type="EMBL" id="CDO51649.1"/>
    </source>
</evidence>
<organism evidence="2 3">
    <name type="scientific">Geotrichum candidum</name>
    <name type="common">Oospora lactis</name>
    <name type="synonym">Dipodascus geotrichum</name>
    <dbReference type="NCBI Taxonomy" id="1173061"/>
    <lineage>
        <taxon>Eukaryota</taxon>
        <taxon>Fungi</taxon>
        <taxon>Dikarya</taxon>
        <taxon>Ascomycota</taxon>
        <taxon>Saccharomycotina</taxon>
        <taxon>Dipodascomycetes</taxon>
        <taxon>Dipodascales</taxon>
        <taxon>Dipodascaceae</taxon>
        <taxon>Geotrichum</taxon>
    </lineage>
</organism>
<sequence length="308" mass="34588">MTTDIAIPAAPPPTAPTLIRPQRQIQPNPFREQASYSCSEIVKSYMTHRRNRNAQKKAELEATQETVVEPLLRGIVKDGEPPEFDYRNCITIWARPTNAVKDLAERIQAEFVRVLNPENLAGDNSLTSPTGAVVTDPADGPIWIMPRDCQHMSLLEITHSVPPQEVDALLTRLRPNLEKILHLDRGTTLCRPLVCFDASGVALTFVPVDNEPYTYTHLRADISDRVRQCVPIASRYQVPSAHIALVRFVEKITDDQVTLFLDTIDRINRELEHSTLKWTVGSENGLSCRCGRIWYGGGWTELVGNTID</sequence>
<gene>
    <name evidence="2" type="ORF">BN980_GECA01s09855g</name>
</gene>
<evidence type="ECO:0000313" key="3">
    <source>
        <dbReference type="Proteomes" id="UP000242525"/>
    </source>
</evidence>
<dbReference type="AlphaFoldDB" id="A0A0J9X3H0"/>
<proteinExistence type="predicted"/>
<dbReference type="InterPro" id="IPR009097">
    <property type="entry name" value="Cyclic_Pdiesterase"/>
</dbReference>
<dbReference type="EMBL" id="CCBN010000001">
    <property type="protein sequence ID" value="CDO51649.1"/>
    <property type="molecule type" value="Genomic_DNA"/>
</dbReference>
<keyword evidence="3" id="KW-1185">Reference proteome</keyword>
<evidence type="ECO:0000256" key="1">
    <source>
        <dbReference type="SAM" id="MobiDB-lite"/>
    </source>
</evidence>
<dbReference type="SUPFAM" id="SSF55144">
    <property type="entry name" value="LigT-like"/>
    <property type="match status" value="1"/>
</dbReference>
<accession>A0A0J9X3H0</accession>
<dbReference type="OrthoDB" id="2967263at2759"/>
<dbReference type="STRING" id="1173061.A0A0J9X3H0"/>
<comment type="caution">
    <text evidence="2">The sequence shown here is derived from an EMBL/GenBank/DDBJ whole genome shotgun (WGS) entry which is preliminary data.</text>
</comment>
<feature type="region of interest" description="Disordered" evidence="1">
    <location>
        <begin position="1"/>
        <end position="20"/>
    </location>
</feature>
<name>A0A0J9X3H0_GEOCN</name>